<reference evidence="1 2" key="1">
    <citation type="journal article" date="2024" name="G3 (Bethesda)">
        <title>Genome assembly of Hibiscus sabdariffa L. provides insights into metabolisms of medicinal natural products.</title>
        <authorList>
            <person name="Kim T."/>
        </authorList>
    </citation>
    <scope>NUCLEOTIDE SEQUENCE [LARGE SCALE GENOMIC DNA]</scope>
    <source>
        <strain evidence="1">TK-2024</strain>
        <tissue evidence="1">Old leaves</tissue>
    </source>
</reference>
<proteinExistence type="predicted"/>
<organism evidence="1 2">
    <name type="scientific">Hibiscus sabdariffa</name>
    <name type="common">roselle</name>
    <dbReference type="NCBI Taxonomy" id="183260"/>
    <lineage>
        <taxon>Eukaryota</taxon>
        <taxon>Viridiplantae</taxon>
        <taxon>Streptophyta</taxon>
        <taxon>Embryophyta</taxon>
        <taxon>Tracheophyta</taxon>
        <taxon>Spermatophyta</taxon>
        <taxon>Magnoliopsida</taxon>
        <taxon>eudicotyledons</taxon>
        <taxon>Gunneridae</taxon>
        <taxon>Pentapetalae</taxon>
        <taxon>rosids</taxon>
        <taxon>malvids</taxon>
        <taxon>Malvales</taxon>
        <taxon>Malvaceae</taxon>
        <taxon>Malvoideae</taxon>
        <taxon>Hibiscus</taxon>
    </lineage>
</organism>
<keyword evidence="2" id="KW-1185">Reference proteome</keyword>
<sequence length="165" mass="18419">MFYVFSRNRSMEPDLGLGSPIMGYKFMYGELLAAQKEIQDGYSRSHKEGNTNDKLNSMNKKEIHKQNGNDWATMKHRNRSLMLTVSAEAGTAKTVKGIRSLLLHRLQRGVLQGCLHCSAWPLTAASSGSLGRSIFSAHSVSVQVYRGAENVDWVGKLCEKINELE</sequence>
<gene>
    <name evidence="1" type="ORF">V6N11_008411</name>
</gene>
<accession>A0ABR2P8R3</accession>
<comment type="caution">
    <text evidence="1">The sequence shown here is derived from an EMBL/GenBank/DDBJ whole genome shotgun (WGS) entry which is preliminary data.</text>
</comment>
<evidence type="ECO:0000313" key="2">
    <source>
        <dbReference type="Proteomes" id="UP001396334"/>
    </source>
</evidence>
<evidence type="ECO:0000313" key="1">
    <source>
        <dbReference type="EMBL" id="KAK8984647.1"/>
    </source>
</evidence>
<dbReference type="EMBL" id="JBBPBN010000076">
    <property type="protein sequence ID" value="KAK8984647.1"/>
    <property type="molecule type" value="Genomic_DNA"/>
</dbReference>
<name>A0ABR2P8R3_9ROSI</name>
<protein>
    <submittedName>
        <fullName evidence="1">Uncharacterized protein</fullName>
    </submittedName>
</protein>
<dbReference type="Proteomes" id="UP001396334">
    <property type="component" value="Unassembled WGS sequence"/>
</dbReference>